<dbReference type="Proteomes" id="UP000308600">
    <property type="component" value="Unassembled WGS sequence"/>
</dbReference>
<keyword evidence="2" id="KW-1185">Reference proteome</keyword>
<protein>
    <submittedName>
        <fullName evidence="1">Uncharacterized protein</fullName>
    </submittedName>
</protein>
<sequence>MRDIGSPGDGLKGGSWGIVKGEESKNKNSYTGEDIDNWTEEPGYEGKEQEKGRYKCFFPRFKRGGIVNNPTKDSFESQAERLSHQYN</sequence>
<organism evidence="1 2">
    <name type="scientific">Pluteus cervinus</name>
    <dbReference type="NCBI Taxonomy" id="181527"/>
    <lineage>
        <taxon>Eukaryota</taxon>
        <taxon>Fungi</taxon>
        <taxon>Dikarya</taxon>
        <taxon>Basidiomycota</taxon>
        <taxon>Agaricomycotina</taxon>
        <taxon>Agaricomycetes</taxon>
        <taxon>Agaricomycetidae</taxon>
        <taxon>Agaricales</taxon>
        <taxon>Pluteineae</taxon>
        <taxon>Pluteaceae</taxon>
        <taxon>Pluteus</taxon>
    </lineage>
</organism>
<name>A0ACD3A1U3_9AGAR</name>
<accession>A0ACD3A1U3</accession>
<evidence type="ECO:0000313" key="2">
    <source>
        <dbReference type="Proteomes" id="UP000308600"/>
    </source>
</evidence>
<gene>
    <name evidence="1" type="ORF">BDN72DRAFT_597264</name>
</gene>
<evidence type="ECO:0000313" key="1">
    <source>
        <dbReference type="EMBL" id="TFK59516.1"/>
    </source>
</evidence>
<proteinExistence type="predicted"/>
<reference evidence="1 2" key="1">
    <citation type="journal article" date="2019" name="Nat. Ecol. Evol.">
        <title>Megaphylogeny resolves global patterns of mushroom evolution.</title>
        <authorList>
            <person name="Varga T."/>
            <person name="Krizsan K."/>
            <person name="Foldi C."/>
            <person name="Dima B."/>
            <person name="Sanchez-Garcia M."/>
            <person name="Sanchez-Ramirez S."/>
            <person name="Szollosi G.J."/>
            <person name="Szarkandi J.G."/>
            <person name="Papp V."/>
            <person name="Albert L."/>
            <person name="Andreopoulos W."/>
            <person name="Angelini C."/>
            <person name="Antonin V."/>
            <person name="Barry K.W."/>
            <person name="Bougher N.L."/>
            <person name="Buchanan P."/>
            <person name="Buyck B."/>
            <person name="Bense V."/>
            <person name="Catcheside P."/>
            <person name="Chovatia M."/>
            <person name="Cooper J."/>
            <person name="Damon W."/>
            <person name="Desjardin D."/>
            <person name="Finy P."/>
            <person name="Geml J."/>
            <person name="Haridas S."/>
            <person name="Hughes K."/>
            <person name="Justo A."/>
            <person name="Karasinski D."/>
            <person name="Kautmanova I."/>
            <person name="Kiss B."/>
            <person name="Kocsube S."/>
            <person name="Kotiranta H."/>
            <person name="LaButti K.M."/>
            <person name="Lechner B.E."/>
            <person name="Liimatainen K."/>
            <person name="Lipzen A."/>
            <person name="Lukacs Z."/>
            <person name="Mihaltcheva S."/>
            <person name="Morgado L.N."/>
            <person name="Niskanen T."/>
            <person name="Noordeloos M.E."/>
            <person name="Ohm R.A."/>
            <person name="Ortiz-Santana B."/>
            <person name="Ovrebo C."/>
            <person name="Racz N."/>
            <person name="Riley R."/>
            <person name="Savchenko A."/>
            <person name="Shiryaev A."/>
            <person name="Soop K."/>
            <person name="Spirin V."/>
            <person name="Szebenyi C."/>
            <person name="Tomsovsky M."/>
            <person name="Tulloss R.E."/>
            <person name="Uehling J."/>
            <person name="Grigoriev I.V."/>
            <person name="Vagvolgyi C."/>
            <person name="Papp T."/>
            <person name="Martin F.M."/>
            <person name="Miettinen O."/>
            <person name="Hibbett D.S."/>
            <person name="Nagy L.G."/>
        </authorList>
    </citation>
    <scope>NUCLEOTIDE SEQUENCE [LARGE SCALE GENOMIC DNA]</scope>
    <source>
        <strain evidence="1 2">NL-1719</strain>
    </source>
</reference>
<dbReference type="EMBL" id="ML208956">
    <property type="protein sequence ID" value="TFK59516.1"/>
    <property type="molecule type" value="Genomic_DNA"/>
</dbReference>